<feature type="domain" description="PPM-type phosphatase" evidence="2">
    <location>
        <begin position="152"/>
        <end position="446"/>
    </location>
</feature>
<reference evidence="3" key="1">
    <citation type="submission" date="2021-01" db="EMBL/GenBank/DDBJ databases">
        <authorList>
            <person name="Corre E."/>
            <person name="Pelletier E."/>
            <person name="Niang G."/>
            <person name="Scheremetjew M."/>
            <person name="Finn R."/>
            <person name="Kale V."/>
            <person name="Holt S."/>
            <person name="Cochrane G."/>
            <person name="Meng A."/>
            <person name="Brown T."/>
            <person name="Cohen L."/>
        </authorList>
    </citation>
    <scope>NUCLEOTIDE SEQUENCE</scope>
    <source>
        <strain evidence="3">CCMP2058</strain>
    </source>
</reference>
<proteinExistence type="predicted"/>
<dbReference type="GO" id="GO:0004722">
    <property type="term" value="F:protein serine/threonine phosphatase activity"/>
    <property type="evidence" value="ECO:0007669"/>
    <property type="project" value="InterPro"/>
</dbReference>
<dbReference type="SMART" id="SM00332">
    <property type="entry name" value="PP2Cc"/>
    <property type="match status" value="1"/>
</dbReference>
<accession>A0A7S0DKL0</accession>
<name>A0A7S0DKL0_9EUKA</name>
<dbReference type="PANTHER" id="PTHR47992">
    <property type="entry name" value="PROTEIN PHOSPHATASE"/>
    <property type="match status" value="1"/>
</dbReference>
<gene>
    <name evidence="3" type="ORF">LAMO00422_LOCUS15045</name>
</gene>
<sequence length="446" mass="49112">MFEKGELVIMGSERAVYRVEDGVVVNGKIKISKEGNDAFKPITADPNALKVLVCLDSVDWSENNSLKKSQNLICKLKDASEKTIWTQGVVFQNVSLSKEDSAKNLIKVMLPKLAQLKSLPLSSLFFPKGESLLGFEGGASETSGMGVVLHTRAGFMANKNNPGKRKQNQDRGVIIRGGGGDPDIDIFGVLDGHGDDGHFVSEYVKKSLGTFFTKNIDSASIRKSPEGALAKAVDYVVKKLKAIHKKTEKSLPKFDVNTSGTTLCLTLRIGRSLLTINIGDSRAVLFKTPKQKHRNDSKSNSGIEAVAMSRDHKPSDPDERKRIITAGGRCAQLGPNQPMRVLPRHANFPGLAVSRSVGDFWGEPFGLKALPEYKHHTLKTGDLFMVWASDGIWEWLSNQQVANIVYQNIHDLEKASKLLVDQARLMWDKNTKGTYHDDITAVIVKF</sequence>
<protein>
    <recommendedName>
        <fullName evidence="2">PPM-type phosphatase domain-containing protein</fullName>
    </recommendedName>
</protein>
<dbReference type="InterPro" id="IPR015655">
    <property type="entry name" value="PP2C"/>
</dbReference>
<dbReference type="Pfam" id="PF00481">
    <property type="entry name" value="PP2C"/>
    <property type="match status" value="1"/>
</dbReference>
<evidence type="ECO:0000256" key="1">
    <source>
        <dbReference type="SAM" id="MobiDB-lite"/>
    </source>
</evidence>
<dbReference type="Gene3D" id="3.60.40.10">
    <property type="entry name" value="PPM-type phosphatase domain"/>
    <property type="match status" value="1"/>
</dbReference>
<dbReference type="InterPro" id="IPR036457">
    <property type="entry name" value="PPM-type-like_dom_sf"/>
</dbReference>
<evidence type="ECO:0000313" key="3">
    <source>
        <dbReference type="EMBL" id="CAD8456100.1"/>
    </source>
</evidence>
<dbReference type="AlphaFoldDB" id="A0A7S0DKL0"/>
<feature type="compositionally biased region" description="Basic and acidic residues" evidence="1">
    <location>
        <begin position="309"/>
        <end position="318"/>
    </location>
</feature>
<dbReference type="CDD" id="cd00143">
    <property type="entry name" value="PP2Cc"/>
    <property type="match status" value="1"/>
</dbReference>
<evidence type="ECO:0000259" key="2">
    <source>
        <dbReference type="PROSITE" id="PS51746"/>
    </source>
</evidence>
<dbReference type="InterPro" id="IPR001932">
    <property type="entry name" value="PPM-type_phosphatase-like_dom"/>
</dbReference>
<feature type="region of interest" description="Disordered" evidence="1">
    <location>
        <begin position="289"/>
        <end position="318"/>
    </location>
</feature>
<dbReference type="EMBL" id="HBEM01022062">
    <property type="protein sequence ID" value="CAD8456100.1"/>
    <property type="molecule type" value="Transcribed_RNA"/>
</dbReference>
<dbReference type="PROSITE" id="PS51746">
    <property type="entry name" value="PPM_2"/>
    <property type="match status" value="1"/>
</dbReference>
<dbReference type="SUPFAM" id="SSF81606">
    <property type="entry name" value="PP2C-like"/>
    <property type="match status" value="1"/>
</dbReference>
<organism evidence="3">
    <name type="scientific">Amorphochlora amoebiformis</name>
    <dbReference type="NCBI Taxonomy" id="1561963"/>
    <lineage>
        <taxon>Eukaryota</taxon>
        <taxon>Sar</taxon>
        <taxon>Rhizaria</taxon>
        <taxon>Cercozoa</taxon>
        <taxon>Chlorarachniophyceae</taxon>
        <taxon>Amorphochlora</taxon>
    </lineage>
</organism>